<evidence type="ECO:0000313" key="2">
    <source>
        <dbReference type="Proteomes" id="UP000244201"/>
    </source>
</evidence>
<dbReference type="GeneID" id="55654091"/>
<dbReference type="KEGG" id="slk:SLUN_02215"/>
<dbReference type="EMBL" id="CP026304">
    <property type="protein sequence ID" value="AVZ71226.1"/>
    <property type="molecule type" value="Genomic_DNA"/>
</dbReference>
<accession>A0A2R4SWH4</accession>
<evidence type="ECO:0000313" key="1">
    <source>
        <dbReference type="EMBL" id="AVZ71226.1"/>
    </source>
</evidence>
<proteinExistence type="predicted"/>
<organism evidence="1 2">
    <name type="scientific">Streptomyces lunaelactis</name>
    <dbReference type="NCBI Taxonomy" id="1535768"/>
    <lineage>
        <taxon>Bacteria</taxon>
        <taxon>Bacillati</taxon>
        <taxon>Actinomycetota</taxon>
        <taxon>Actinomycetes</taxon>
        <taxon>Kitasatosporales</taxon>
        <taxon>Streptomycetaceae</taxon>
        <taxon>Streptomyces</taxon>
    </lineage>
</organism>
<reference evidence="1 2" key="1">
    <citation type="submission" date="2018-01" db="EMBL/GenBank/DDBJ databases">
        <title>Complete genome sequence of Streptomyces lunaelactis MM109T, a Ferroverdin A producer isolated from cave moonmilk deposits.</title>
        <authorList>
            <person name="Naome A."/>
            <person name="Martinet L."/>
            <person name="Maciejewska M."/>
            <person name="Anderssen S."/>
            <person name="Adam D."/>
            <person name="Tenconi E."/>
            <person name="Deflandre B."/>
            <person name="Arguelles-Arias A."/>
            <person name="Calusinska M."/>
            <person name="Copieters W."/>
            <person name="Karim L."/>
            <person name="Hanikenne M."/>
            <person name="Baurain D."/>
            <person name="van Wezel G."/>
            <person name="Smargiasso N."/>
            <person name="de Pauw E."/>
            <person name="Delfosse P."/>
            <person name="Rigali S."/>
        </authorList>
    </citation>
    <scope>NUCLEOTIDE SEQUENCE [LARGE SCALE GENOMIC DNA]</scope>
    <source>
        <strain evidence="1 2">MM109</strain>
    </source>
</reference>
<gene>
    <name evidence="1" type="ORF">SLUN_02215</name>
</gene>
<sequence>MRYEFRIAGVVSDALAEAFPELDRVPAPEETLFLGTVIDEAHMYGLLNRFQSLGLRVLEMRRMPG</sequence>
<keyword evidence="2" id="KW-1185">Reference proteome</keyword>
<name>A0A2R4SWH4_9ACTN</name>
<dbReference type="AlphaFoldDB" id="A0A2R4SWH4"/>
<dbReference type="Proteomes" id="UP000244201">
    <property type="component" value="Chromosome"/>
</dbReference>
<dbReference type="OrthoDB" id="4828421at2"/>
<protein>
    <submittedName>
        <fullName evidence="1">Uncharacterized protein</fullName>
    </submittedName>
</protein>
<dbReference type="RefSeq" id="WP_108146918.1">
    <property type="nucleotide sequence ID" value="NZ_CP026304.1"/>
</dbReference>